<dbReference type="EMBL" id="FNZN01000001">
    <property type="protein sequence ID" value="SEK30451.1"/>
    <property type="molecule type" value="Genomic_DNA"/>
</dbReference>
<dbReference type="STRING" id="228957.SAMN04488008_101235"/>
<proteinExistence type="predicted"/>
<sequence>MPIITKETNIEGYYLALNDNGQETLAFIDSFTMVWRYYMI</sequence>
<dbReference type="AlphaFoldDB" id="A0A1H7FX12"/>
<dbReference type="Proteomes" id="UP000198990">
    <property type="component" value="Unassembled WGS sequence"/>
</dbReference>
<evidence type="ECO:0000313" key="1">
    <source>
        <dbReference type="EMBL" id="SEK30451.1"/>
    </source>
</evidence>
<gene>
    <name evidence="1" type="ORF">SAMN04488008_101235</name>
</gene>
<reference evidence="2" key="1">
    <citation type="submission" date="2016-10" db="EMBL/GenBank/DDBJ databases">
        <authorList>
            <person name="Varghese N."/>
            <person name="Submissions S."/>
        </authorList>
    </citation>
    <scope>NUCLEOTIDE SEQUENCE [LARGE SCALE GENOMIC DNA]</scope>
    <source>
        <strain evidence="2">DSM 16471</strain>
    </source>
</reference>
<evidence type="ECO:0000313" key="2">
    <source>
        <dbReference type="Proteomes" id="UP000198990"/>
    </source>
</evidence>
<name>A0A1H7FX12_9FLAO</name>
<keyword evidence="2" id="KW-1185">Reference proteome</keyword>
<accession>A0A1H7FX12</accession>
<protein>
    <submittedName>
        <fullName evidence="1">Uncharacterized protein</fullName>
    </submittedName>
</protein>
<organism evidence="1 2">
    <name type="scientific">Maribacter orientalis</name>
    <dbReference type="NCBI Taxonomy" id="228957"/>
    <lineage>
        <taxon>Bacteria</taxon>
        <taxon>Pseudomonadati</taxon>
        <taxon>Bacteroidota</taxon>
        <taxon>Flavobacteriia</taxon>
        <taxon>Flavobacteriales</taxon>
        <taxon>Flavobacteriaceae</taxon>
        <taxon>Maribacter</taxon>
    </lineage>
</organism>